<dbReference type="PANTHER" id="PTHR47990">
    <property type="entry name" value="2-OXOGLUTARATE (2OG) AND FE(II)-DEPENDENT OXYGENASE SUPERFAMILY PROTEIN-RELATED"/>
    <property type="match status" value="1"/>
</dbReference>
<dbReference type="GO" id="GO:0046872">
    <property type="term" value="F:metal ion binding"/>
    <property type="evidence" value="ECO:0007669"/>
    <property type="project" value="UniProtKB-KW"/>
</dbReference>
<dbReference type="InterPro" id="IPR027443">
    <property type="entry name" value="IPNS-like_sf"/>
</dbReference>
<dbReference type="EMBL" id="CP136896">
    <property type="protein sequence ID" value="WOL15126.1"/>
    <property type="molecule type" value="Genomic_DNA"/>
</dbReference>
<keyword evidence="4 5" id="KW-0408">Iron</keyword>
<evidence type="ECO:0000256" key="5">
    <source>
        <dbReference type="RuleBase" id="RU003682"/>
    </source>
</evidence>
<evidence type="ECO:0000259" key="6">
    <source>
        <dbReference type="PROSITE" id="PS51471"/>
    </source>
</evidence>
<sequence length="362" mass="40974">MEVLGIVSEAQKITKVAVDHRSTAAVLMASTPPFLTTYKNLLHGTDDDRNILRHEAEADGDHYCVDLPLIDLSRLDDELEAEQCRQDIVAAASEWGFFQVVNHGISNKLLARLRAEQVKMFRQPFKMKANKRFLDFSEDSYRWGTPTATSLKQLSWSEAYHIPLSSANRAAGARASSARYVIEEISEAMSQLADELVDTLAQGLGCDGRYIKESCARNMCYLRLNRYPPCPIPGKVFGLVPHTDSDFITILCQDRVKGLQLKKGGRWITVKPNPNTLIINIGDLFQAWSNGIYRSVEHRVMPNPHQERFSVAYFVCPCKETMIESNAEPAIYRKFSFGEYRQQVQEDVRLTGYKVGLTRFLA</sequence>
<reference evidence="7 8" key="1">
    <citation type="submission" date="2023-10" db="EMBL/GenBank/DDBJ databases">
        <title>Chromosome-scale genome assembly provides insights into flower coloration mechanisms of Canna indica.</title>
        <authorList>
            <person name="Li C."/>
        </authorList>
    </citation>
    <scope>NUCLEOTIDE SEQUENCE [LARGE SCALE GENOMIC DNA]</scope>
    <source>
        <tissue evidence="7">Flower</tissue>
    </source>
</reference>
<dbReference type="InterPro" id="IPR050231">
    <property type="entry name" value="Iron_ascorbate_oxido_reductase"/>
</dbReference>
<evidence type="ECO:0000256" key="2">
    <source>
        <dbReference type="ARBA" id="ARBA00022723"/>
    </source>
</evidence>
<keyword evidence="8" id="KW-1185">Reference proteome</keyword>
<dbReference type="InterPro" id="IPR044861">
    <property type="entry name" value="IPNS-like_FE2OG_OXY"/>
</dbReference>
<keyword evidence="3 5" id="KW-0560">Oxidoreductase</keyword>
<dbReference type="Pfam" id="PF14226">
    <property type="entry name" value="DIOX_N"/>
    <property type="match status" value="1"/>
</dbReference>
<evidence type="ECO:0000256" key="3">
    <source>
        <dbReference type="ARBA" id="ARBA00023002"/>
    </source>
</evidence>
<feature type="domain" description="Fe2OG dioxygenase" evidence="6">
    <location>
        <begin position="217"/>
        <end position="317"/>
    </location>
</feature>
<evidence type="ECO:0000256" key="4">
    <source>
        <dbReference type="ARBA" id="ARBA00023004"/>
    </source>
</evidence>
<dbReference type="InterPro" id="IPR026992">
    <property type="entry name" value="DIOX_N"/>
</dbReference>
<protein>
    <submittedName>
        <fullName evidence="7">Gibberellin 2-beta-dioxygenase 8</fullName>
    </submittedName>
</protein>
<dbReference type="InterPro" id="IPR005123">
    <property type="entry name" value="Oxoglu/Fe-dep_dioxygenase_dom"/>
</dbReference>
<dbReference type="Proteomes" id="UP001327560">
    <property type="component" value="Chromosome 7"/>
</dbReference>
<evidence type="ECO:0000313" key="7">
    <source>
        <dbReference type="EMBL" id="WOL15126.1"/>
    </source>
</evidence>
<keyword evidence="2 5" id="KW-0479">Metal-binding</keyword>
<accession>A0AAQ3QJM0</accession>
<organism evidence="7 8">
    <name type="scientific">Canna indica</name>
    <name type="common">Indian-shot</name>
    <dbReference type="NCBI Taxonomy" id="4628"/>
    <lineage>
        <taxon>Eukaryota</taxon>
        <taxon>Viridiplantae</taxon>
        <taxon>Streptophyta</taxon>
        <taxon>Embryophyta</taxon>
        <taxon>Tracheophyta</taxon>
        <taxon>Spermatophyta</taxon>
        <taxon>Magnoliopsida</taxon>
        <taxon>Liliopsida</taxon>
        <taxon>Zingiberales</taxon>
        <taxon>Cannaceae</taxon>
        <taxon>Canna</taxon>
    </lineage>
</organism>
<dbReference type="Gene3D" id="2.60.120.330">
    <property type="entry name" value="B-lactam Antibiotic, Isopenicillin N Synthase, Chain"/>
    <property type="match status" value="1"/>
</dbReference>
<comment type="cofactor">
    <cofactor evidence="1">
        <name>L-ascorbate</name>
        <dbReference type="ChEBI" id="CHEBI:38290"/>
    </cofactor>
</comment>
<dbReference type="SUPFAM" id="SSF51197">
    <property type="entry name" value="Clavaminate synthase-like"/>
    <property type="match status" value="1"/>
</dbReference>
<dbReference type="Pfam" id="PF03171">
    <property type="entry name" value="2OG-FeII_Oxy"/>
    <property type="match status" value="1"/>
</dbReference>
<evidence type="ECO:0000256" key="1">
    <source>
        <dbReference type="ARBA" id="ARBA00001961"/>
    </source>
</evidence>
<dbReference type="GO" id="GO:0016491">
    <property type="term" value="F:oxidoreductase activity"/>
    <property type="evidence" value="ECO:0007669"/>
    <property type="project" value="UniProtKB-KW"/>
</dbReference>
<dbReference type="PROSITE" id="PS51471">
    <property type="entry name" value="FE2OG_OXY"/>
    <property type="match status" value="1"/>
</dbReference>
<name>A0AAQ3QJM0_9LILI</name>
<gene>
    <name evidence="7" type="ORF">Cni_G23907</name>
</gene>
<evidence type="ECO:0000313" key="8">
    <source>
        <dbReference type="Proteomes" id="UP001327560"/>
    </source>
</evidence>
<dbReference type="AlphaFoldDB" id="A0AAQ3QJM0"/>
<comment type="similarity">
    <text evidence="5">Belongs to the iron/ascorbate-dependent oxidoreductase family.</text>
</comment>
<proteinExistence type="inferred from homology"/>